<organism evidence="4 5">
    <name type="scientific">Candidatus Protofrankia californiensis</name>
    <dbReference type="NCBI Taxonomy" id="1839754"/>
    <lineage>
        <taxon>Bacteria</taxon>
        <taxon>Bacillati</taxon>
        <taxon>Actinomycetota</taxon>
        <taxon>Actinomycetes</taxon>
        <taxon>Frankiales</taxon>
        <taxon>Frankiaceae</taxon>
        <taxon>Protofrankia</taxon>
    </lineage>
</organism>
<dbReference type="Proteomes" id="UP000199013">
    <property type="component" value="Unassembled WGS sequence"/>
</dbReference>
<dbReference type="InterPro" id="IPR046357">
    <property type="entry name" value="PPIase_dom_sf"/>
</dbReference>
<name>A0A1C3NZC8_9ACTN</name>
<dbReference type="Pfam" id="PF13145">
    <property type="entry name" value="Rotamase_2"/>
    <property type="match status" value="1"/>
</dbReference>
<dbReference type="InterPro" id="IPR027304">
    <property type="entry name" value="Trigger_fact/SurA_dom_sf"/>
</dbReference>
<evidence type="ECO:0000313" key="5">
    <source>
        <dbReference type="Proteomes" id="UP000199013"/>
    </source>
</evidence>
<dbReference type="Gene3D" id="3.10.50.40">
    <property type="match status" value="1"/>
</dbReference>
<evidence type="ECO:0000259" key="3">
    <source>
        <dbReference type="PROSITE" id="PS50198"/>
    </source>
</evidence>
<dbReference type="InterPro" id="IPR000297">
    <property type="entry name" value="PPIase_PpiC"/>
</dbReference>
<dbReference type="SUPFAM" id="SSF109998">
    <property type="entry name" value="Triger factor/SurA peptide-binding domain-like"/>
    <property type="match status" value="1"/>
</dbReference>
<evidence type="ECO:0000256" key="2">
    <source>
        <dbReference type="SAM" id="MobiDB-lite"/>
    </source>
</evidence>
<feature type="region of interest" description="Disordered" evidence="2">
    <location>
        <begin position="309"/>
        <end position="355"/>
    </location>
</feature>
<sequence>MLIPLVIAGLAFLIVPLVVGLPGDAAFRVDGTVVTKDQLHNRVKVLGALYGIREPVGGTELEQFRRDVAKAVAVGMILDNAAADHQIVIADKSARDTLNKMIDEQMGSDGQRAFTDLLGKLGVSENDVLDEIKRQQRTARLFQDVTGPTAGTVADDQLPAYYDSHKADFLVPEQRHLRNTVVATKEQADQVVQRASSGTDFAALVNETSLDEATRSKQGDLGLVAAPQLESEYAKAAFAAAVGSVFGPVQTRFGWNVGQVVESKPAVQPPYEQVKDQVRDALRSERALAVWRKWLAERIKAADVEYADDYRPADPDAPPPDDSAAVPQPGANGVQPPSLSISPSSISPSSVPPSR</sequence>
<dbReference type="SUPFAM" id="SSF54534">
    <property type="entry name" value="FKBP-like"/>
    <property type="match status" value="1"/>
</dbReference>
<protein>
    <submittedName>
        <fullName evidence="4">PpiC-type peptidyl-prolyl cis-trans isomerase</fullName>
    </submittedName>
</protein>
<accession>A0A1C3NZC8</accession>
<gene>
    <name evidence="4" type="ORF">FDG2_3215</name>
</gene>
<dbReference type="EMBL" id="FLUV01001356">
    <property type="protein sequence ID" value="SBW22848.1"/>
    <property type="molecule type" value="Genomic_DNA"/>
</dbReference>
<feature type="domain" description="PpiC" evidence="3">
    <location>
        <begin position="172"/>
        <end position="262"/>
    </location>
</feature>
<evidence type="ECO:0000256" key="1">
    <source>
        <dbReference type="PROSITE-ProRule" id="PRU00278"/>
    </source>
</evidence>
<dbReference type="PROSITE" id="PS50198">
    <property type="entry name" value="PPIC_PPIASE_2"/>
    <property type="match status" value="1"/>
</dbReference>
<dbReference type="PANTHER" id="PTHR47245">
    <property type="entry name" value="PEPTIDYLPROLYL ISOMERASE"/>
    <property type="match status" value="1"/>
</dbReference>
<dbReference type="PANTHER" id="PTHR47245:SF2">
    <property type="entry name" value="PEPTIDYL-PROLYL CIS-TRANS ISOMERASE HP_0175-RELATED"/>
    <property type="match status" value="1"/>
</dbReference>
<dbReference type="InterPro" id="IPR050245">
    <property type="entry name" value="PrsA_foldase"/>
</dbReference>
<keyword evidence="1" id="KW-0697">Rotamase</keyword>
<dbReference type="GO" id="GO:0003755">
    <property type="term" value="F:peptidyl-prolyl cis-trans isomerase activity"/>
    <property type="evidence" value="ECO:0007669"/>
    <property type="project" value="UniProtKB-KW"/>
</dbReference>
<feature type="compositionally biased region" description="Low complexity" evidence="2">
    <location>
        <begin position="336"/>
        <end position="349"/>
    </location>
</feature>
<dbReference type="AlphaFoldDB" id="A0A1C3NZC8"/>
<reference evidence="5" key="1">
    <citation type="submission" date="2016-02" db="EMBL/GenBank/DDBJ databases">
        <authorList>
            <person name="Wibberg D."/>
        </authorList>
    </citation>
    <scope>NUCLEOTIDE SEQUENCE [LARGE SCALE GENOMIC DNA]</scope>
</reference>
<keyword evidence="1 4" id="KW-0413">Isomerase</keyword>
<evidence type="ECO:0000313" key="4">
    <source>
        <dbReference type="EMBL" id="SBW22848.1"/>
    </source>
</evidence>
<proteinExistence type="predicted"/>
<keyword evidence="5" id="KW-1185">Reference proteome</keyword>